<dbReference type="GO" id="GO:0000981">
    <property type="term" value="F:DNA-binding transcription factor activity, RNA polymerase II-specific"/>
    <property type="evidence" value="ECO:0007669"/>
    <property type="project" value="InterPro"/>
</dbReference>
<evidence type="ECO:0000256" key="4">
    <source>
        <dbReference type="ARBA" id="ARBA00023125"/>
    </source>
</evidence>
<evidence type="ECO:0000256" key="7">
    <source>
        <dbReference type="SAM" id="MobiDB-lite"/>
    </source>
</evidence>
<evidence type="ECO:0000256" key="2">
    <source>
        <dbReference type="ARBA" id="ARBA00022833"/>
    </source>
</evidence>
<dbReference type="SMART" id="SM00906">
    <property type="entry name" value="Fungal_trans"/>
    <property type="match status" value="1"/>
</dbReference>
<dbReference type="InterPro" id="IPR052073">
    <property type="entry name" value="Amide_Lactam_Regulators"/>
</dbReference>
<dbReference type="Pfam" id="PF04082">
    <property type="entry name" value="Fungal_trans"/>
    <property type="match status" value="1"/>
</dbReference>
<name>A0A8K0LCU6_9PEZI</name>
<dbReference type="GO" id="GO:0003677">
    <property type="term" value="F:DNA binding"/>
    <property type="evidence" value="ECO:0007669"/>
    <property type="project" value="UniProtKB-KW"/>
</dbReference>
<dbReference type="InterPro" id="IPR007219">
    <property type="entry name" value="XnlR_reg_dom"/>
</dbReference>
<keyword evidence="6" id="KW-0539">Nucleus</keyword>
<dbReference type="PROSITE" id="PS50048">
    <property type="entry name" value="ZN2_CY6_FUNGAL_2"/>
    <property type="match status" value="1"/>
</dbReference>
<feature type="compositionally biased region" description="Polar residues" evidence="7">
    <location>
        <begin position="129"/>
        <end position="145"/>
    </location>
</feature>
<sequence>MANGTVSVARPTTPFRPTAEFSAPPASGRKRVRAPKACRTCNAKRVRCDASIVGLPCTRCQKQENDSCQLIASKRGTYSRKKSAALENSAARGTSSRESADALTGDQPDVSFDYGSLDAPHDDPLPASPGQSFRNPSNPQHSNGGLSAALPRLSQAYGNVQSATADPVPPVRQPLNTGRPDPLVDTPDSLASDRTTRSSGRPVSWSAMFDQLLTGHVDKDKDVLDKCSITYLGESFPLALVLDDFRDGRSAGVHHRGLPVEAEGTEERVSDDSSLHPAHIPPEDIQFLRAKGAFTPPSSAGLEVLIQAFMDRVYPLYPIVDPQEFLMQHKTNTLPWILLHSVCYITATFCTDATISAAGYPDRKAARVSFQTKAKALFDIGYDSNKVVLLQSALMLSFWGGGPNSFWNFYSWLSAGVTIAETLGMHRSFARTNMKPQDKSLLKRLWWTLVLRDSACSAFIGRPFRIDMKQCDTEPLVPQDFPLISEDGSMVGRTWETSYGLYHIHTARLSLIIRAICTARFKSSTRVTSSDELCRQLHCWYNQLPKELVWGPGGEASGVLPTVLSIAYNHYLVLSYLGESGRPALPTGTPLPTTDMTAAETSHNAAQHILNLVSTTARKEGLLSLPHEAFHGLFMAEAVCYTRTRHSNPLISQLGHASLNNCQLLFHSVKDAFDASPWVVQLFDTLLSFKRVEPRVENPPPGPGPDPAAAAFFGSLGPGWASDTQVLQEHDLWMSNPMLSTIFDMPWTDTTQDPIDMRLFAGGGEDVYTASTGNG</sequence>
<keyword evidence="4" id="KW-0238">DNA-binding</keyword>
<dbReference type="GO" id="GO:0006351">
    <property type="term" value="P:DNA-templated transcription"/>
    <property type="evidence" value="ECO:0007669"/>
    <property type="project" value="InterPro"/>
</dbReference>
<evidence type="ECO:0000256" key="1">
    <source>
        <dbReference type="ARBA" id="ARBA00022723"/>
    </source>
</evidence>
<gene>
    <name evidence="9" type="ORF">KVT40_000875</name>
</gene>
<dbReference type="GO" id="GO:0008270">
    <property type="term" value="F:zinc ion binding"/>
    <property type="evidence" value="ECO:0007669"/>
    <property type="project" value="InterPro"/>
</dbReference>
<dbReference type="CDD" id="cd12148">
    <property type="entry name" value="fungal_TF_MHR"/>
    <property type="match status" value="1"/>
</dbReference>
<dbReference type="PANTHER" id="PTHR47171">
    <property type="entry name" value="FARA-RELATED"/>
    <property type="match status" value="1"/>
</dbReference>
<evidence type="ECO:0000256" key="3">
    <source>
        <dbReference type="ARBA" id="ARBA00023015"/>
    </source>
</evidence>
<dbReference type="AlphaFoldDB" id="A0A8K0LCU6"/>
<reference evidence="9" key="1">
    <citation type="submission" date="2021-07" db="EMBL/GenBank/DDBJ databases">
        <title>Elsinoe batatas strain:CRI-CJ2 Genome sequencing and assembly.</title>
        <authorList>
            <person name="Huang L."/>
        </authorList>
    </citation>
    <scope>NUCLEOTIDE SEQUENCE</scope>
    <source>
        <strain evidence="9">CRI-CJ2</strain>
    </source>
</reference>
<dbReference type="PANTHER" id="PTHR47171:SF1">
    <property type="entry name" value="ZN(II)2CYS6 TRANSCRIPTION FACTOR (EUROFUNG)"/>
    <property type="match status" value="1"/>
</dbReference>
<keyword evidence="10" id="KW-1185">Reference proteome</keyword>
<dbReference type="EMBL" id="JAESVG020000001">
    <property type="protein sequence ID" value="KAG8631735.1"/>
    <property type="molecule type" value="Genomic_DNA"/>
</dbReference>
<feature type="region of interest" description="Disordered" evidence="7">
    <location>
        <begin position="79"/>
        <end position="147"/>
    </location>
</feature>
<dbReference type="SMART" id="SM00066">
    <property type="entry name" value="GAL4"/>
    <property type="match status" value="1"/>
</dbReference>
<dbReference type="Proteomes" id="UP000809789">
    <property type="component" value="Unassembled WGS sequence"/>
</dbReference>
<feature type="region of interest" description="Disordered" evidence="7">
    <location>
        <begin position="1"/>
        <end position="33"/>
    </location>
</feature>
<accession>A0A8K0LCU6</accession>
<dbReference type="CDD" id="cd00067">
    <property type="entry name" value="GAL4"/>
    <property type="match status" value="1"/>
</dbReference>
<dbReference type="Gene3D" id="4.10.240.10">
    <property type="entry name" value="Zn(2)-C6 fungal-type DNA-binding domain"/>
    <property type="match status" value="1"/>
</dbReference>
<evidence type="ECO:0000259" key="8">
    <source>
        <dbReference type="PROSITE" id="PS50048"/>
    </source>
</evidence>
<comment type="caution">
    <text evidence="9">The sequence shown here is derived from an EMBL/GenBank/DDBJ whole genome shotgun (WGS) entry which is preliminary data.</text>
</comment>
<evidence type="ECO:0000256" key="6">
    <source>
        <dbReference type="ARBA" id="ARBA00023242"/>
    </source>
</evidence>
<evidence type="ECO:0000256" key="5">
    <source>
        <dbReference type="ARBA" id="ARBA00023163"/>
    </source>
</evidence>
<proteinExistence type="predicted"/>
<evidence type="ECO:0000313" key="10">
    <source>
        <dbReference type="Proteomes" id="UP000809789"/>
    </source>
</evidence>
<dbReference type="SUPFAM" id="SSF57701">
    <property type="entry name" value="Zn2/Cys6 DNA-binding domain"/>
    <property type="match status" value="1"/>
</dbReference>
<feature type="region of interest" description="Disordered" evidence="7">
    <location>
        <begin position="160"/>
        <end position="202"/>
    </location>
</feature>
<keyword evidence="5" id="KW-0804">Transcription</keyword>
<evidence type="ECO:0000313" key="9">
    <source>
        <dbReference type="EMBL" id="KAG8631735.1"/>
    </source>
</evidence>
<feature type="domain" description="Zn(2)-C6 fungal-type" evidence="8">
    <location>
        <begin position="37"/>
        <end position="70"/>
    </location>
</feature>
<keyword evidence="3" id="KW-0805">Transcription regulation</keyword>
<dbReference type="Pfam" id="PF00172">
    <property type="entry name" value="Zn_clus"/>
    <property type="match status" value="1"/>
</dbReference>
<protein>
    <recommendedName>
        <fullName evidence="8">Zn(2)-C6 fungal-type domain-containing protein</fullName>
    </recommendedName>
</protein>
<dbReference type="InterPro" id="IPR001138">
    <property type="entry name" value="Zn2Cys6_DnaBD"/>
</dbReference>
<dbReference type="OrthoDB" id="5121955at2759"/>
<organism evidence="9 10">
    <name type="scientific">Elsinoe batatas</name>
    <dbReference type="NCBI Taxonomy" id="2601811"/>
    <lineage>
        <taxon>Eukaryota</taxon>
        <taxon>Fungi</taxon>
        <taxon>Dikarya</taxon>
        <taxon>Ascomycota</taxon>
        <taxon>Pezizomycotina</taxon>
        <taxon>Dothideomycetes</taxon>
        <taxon>Dothideomycetidae</taxon>
        <taxon>Myriangiales</taxon>
        <taxon>Elsinoaceae</taxon>
        <taxon>Elsinoe</taxon>
    </lineage>
</organism>
<keyword evidence="1" id="KW-0479">Metal-binding</keyword>
<dbReference type="InterPro" id="IPR036864">
    <property type="entry name" value="Zn2-C6_fun-type_DNA-bd_sf"/>
</dbReference>
<keyword evidence="2" id="KW-0862">Zinc</keyword>